<dbReference type="FunFam" id="2.30.38.10:FF:000001">
    <property type="entry name" value="Non-ribosomal peptide synthetase PvdI"/>
    <property type="match status" value="1"/>
</dbReference>
<dbReference type="PROSITE" id="PS50075">
    <property type="entry name" value="CARRIER"/>
    <property type="match status" value="1"/>
</dbReference>
<dbReference type="Gene3D" id="3.30.559.30">
    <property type="entry name" value="Nonribosomal peptide synthetase, condensation domain"/>
    <property type="match status" value="1"/>
</dbReference>
<dbReference type="SMART" id="SM00823">
    <property type="entry name" value="PKS_PP"/>
    <property type="match status" value="1"/>
</dbReference>
<dbReference type="GO" id="GO:0047462">
    <property type="term" value="F:phenylalanine racemase (ATP-hydrolyzing) activity"/>
    <property type="evidence" value="ECO:0007669"/>
    <property type="project" value="UniProtKB-EC"/>
</dbReference>
<dbReference type="InterPro" id="IPR023213">
    <property type="entry name" value="CAT-like_dom_sf"/>
</dbReference>
<dbReference type="AlphaFoldDB" id="B2J0Y7"/>
<protein>
    <submittedName>
        <fullName evidence="6">Amino acid adenylation domain protein</fullName>
        <ecNumber evidence="6">5.1.1.11</ecNumber>
    </submittedName>
</protein>
<sequence length="1079" mass="123030">MQVENMEGFRLSPQQEHLWLLKQIDQSWAYRSDCTILIEGNVNINNLELALQDVVNRHEILRTSFICLPEMTIPVQVITDSKIVLENHDLSNLNTQEQEAEIEAIFQKSNQQNFDFEQGLILHTSLVKISPEKYLLFISLPALCADSVSLNSLLQQLTISYLGNLDEELYEAPLQYADFSEWQNQILEAEETQIGRKYWQQQDLSGVTHPKLPYEKQISKNHKFQPKLINTIIAPELISNIEILAEKYNTSASIFYLTCWLVLLQRLSGQSEMIVGTGVDGRKYEELKGALGLFAKYLPLHCHLEDNFRFSQILQQIHESVESISKWQECFSWEQILGVDTKSDILPFVPVGFDFAEENTKHCAGNLSFCIHKLYSCTERFNIKFSCRRKDDFLSAEFHYDSNLFYEHDVADLAEQFHKLLKSATAHPEATISELEILSDRTRNQILFEFNQTQADYPQDKCIHHLFEEQAEQTPNNIAVTFSGQKVTYHELNTRANQMAHYLQRLGVEKEVLVGICVERSLEMIVGILGILKAGGAYIPLDPNYPSERLAFILEDTKTPVLLTQQRLLSGLPAHSAQTICLDTAWAIIAQESQENSPVKTHSENLAYVIYTSGSTGKPKGVQIAHRHLVNSTTARITYYQEPVSSFLLLSSFAFDSSVAGIFWTLCSGGILCLPQEGLQLDIPKLLELIVQNHVSHLLSLPSLYTILLQESKPEQLTSLRTVIVAGESCPAELVQRHHQLPSKPSLFNEYGPTEGTVWSSVYHCRSQQIKEQVSIGQPIANTQIYLLNSHLQPVPIGVIGEVYISGDSLARGYLNQAALTSEKFIPNPFSDRPGMRLYKTGDLARYLSDRNIEFLGRLDQQVKIRGYRIELGEIEAVLDQHPEVREVVVIAQKQELQDMRLVAYLVANQQPVSLISELRRYLLDRLPEYMIPSAFVLLKEMPLLPNGKVDRRVLPDQPQLNLEENLVAPETELEQTIAIIWQEVLHIKKVGIHHNFFDLGGHSLLMVQVHSKLYQTLNKEISIVEMFQYPTISALAKHLSQQLAEKPDLQPSHDLVNTRRESKKQQRQLRQKHQEKSQ</sequence>
<reference evidence="6 7" key="2">
    <citation type="journal article" date="2013" name="Plant Physiol.">
        <title>A Nostoc punctiforme Sugar Transporter Necessary to Establish a Cyanobacterium-Plant Symbiosis.</title>
        <authorList>
            <person name="Ekman M."/>
            <person name="Picossi S."/>
            <person name="Campbell E.L."/>
            <person name="Meeks J.C."/>
            <person name="Flores E."/>
        </authorList>
    </citation>
    <scope>NUCLEOTIDE SEQUENCE [LARGE SCALE GENOMIC DNA]</scope>
    <source>
        <strain evidence="7">ATCC 29133 / PCC 73102</strain>
    </source>
</reference>
<dbReference type="EMBL" id="CP001037">
    <property type="protein sequence ID" value="ACC81838.1"/>
    <property type="molecule type" value="Genomic_DNA"/>
</dbReference>
<dbReference type="InterPro" id="IPR009081">
    <property type="entry name" value="PP-bd_ACP"/>
</dbReference>
<dbReference type="Gene3D" id="3.30.300.30">
    <property type="match status" value="1"/>
</dbReference>
<dbReference type="OrthoDB" id="9765680at2"/>
<dbReference type="FunFam" id="3.40.50.12780:FF:000012">
    <property type="entry name" value="Non-ribosomal peptide synthetase"/>
    <property type="match status" value="1"/>
</dbReference>
<dbReference type="InterPro" id="IPR020806">
    <property type="entry name" value="PKS_PP-bd"/>
</dbReference>
<dbReference type="GO" id="GO:0072330">
    <property type="term" value="P:monocarboxylic acid biosynthetic process"/>
    <property type="evidence" value="ECO:0007669"/>
    <property type="project" value="UniProtKB-ARBA"/>
</dbReference>
<accession>B2J0Y7</accession>
<dbReference type="FunFam" id="1.10.1200.10:FF:000016">
    <property type="entry name" value="Non-ribosomal peptide synthase"/>
    <property type="match status" value="1"/>
</dbReference>
<evidence type="ECO:0000313" key="7">
    <source>
        <dbReference type="Proteomes" id="UP000001191"/>
    </source>
</evidence>
<dbReference type="STRING" id="63737.Npun_R3427"/>
<dbReference type="InterPro" id="IPR020845">
    <property type="entry name" value="AMP-binding_CS"/>
</dbReference>
<dbReference type="Pfam" id="PF00501">
    <property type="entry name" value="AMP-binding"/>
    <property type="match status" value="1"/>
</dbReference>
<dbReference type="PROSITE" id="PS00455">
    <property type="entry name" value="AMP_BINDING"/>
    <property type="match status" value="1"/>
</dbReference>
<dbReference type="FunFam" id="3.40.50.980:FF:000001">
    <property type="entry name" value="Non-ribosomal peptide synthetase"/>
    <property type="match status" value="1"/>
</dbReference>
<dbReference type="PANTHER" id="PTHR45527:SF1">
    <property type="entry name" value="FATTY ACID SYNTHASE"/>
    <property type="match status" value="1"/>
</dbReference>
<dbReference type="InterPro" id="IPR000873">
    <property type="entry name" value="AMP-dep_synth/lig_dom"/>
</dbReference>
<dbReference type="NCBIfam" id="TIGR01733">
    <property type="entry name" value="AA-adenyl-dom"/>
    <property type="match status" value="1"/>
</dbReference>
<dbReference type="GO" id="GO:0008610">
    <property type="term" value="P:lipid biosynthetic process"/>
    <property type="evidence" value="ECO:0007669"/>
    <property type="project" value="UniProtKB-ARBA"/>
</dbReference>
<dbReference type="GO" id="GO:0005737">
    <property type="term" value="C:cytoplasm"/>
    <property type="evidence" value="ECO:0007669"/>
    <property type="project" value="TreeGrafter"/>
</dbReference>
<dbReference type="GO" id="GO:0043041">
    <property type="term" value="P:amino acid activation for nonribosomal peptide biosynthetic process"/>
    <property type="evidence" value="ECO:0007669"/>
    <property type="project" value="TreeGrafter"/>
</dbReference>
<name>B2J0Y7_NOSP7</name>
<organism evidence="6 7">
    <name type="scientific">Nostoc punctiforme (strain ATCC 29133 / PCC 73102)</name>
    <dbReference type="NCBI Taxonomy" id="63737"/>
    <lineage>
        <taxon>Bacteria</taxon>
        <taxon>Bacillati</taxon>
        <taxon>Cyanobacteriota</taxon>
        <taxon>Cyanophyceae</taxon>
        <taxon>Nostocales</taxon>
        <taxon>Nostocaceae</taxon>
        <taxon>Nostoc</taxon>
    </lineage>
</organism>
<dbReference type="CDD" id="cd05930">
    <property type="entry name" value="A_NRPS"/>
    <property type="match status" value="1"/>
</dbReference>
<dbReference type="GO" id="GO:0044550">
    <property type="term" value="P:secondary metabolite biosynthetic process"/>
    <property type="evidence" value="ECO:0007669"/>
    <property type="project" value="UniProtKB-ARBA"/>
</dbReference>
<evidence type="ECO:0000259" key="5">
    <source>
        <dbReference type="PROSITE" id="PS50075"/>
    </source>
</evidence>
<keyword evidence="7" id="KW-1185">Reference proteome</keyword>
<proteinExistence type="predicted"/>
<dbReference type="KEGG" id="npu:Npun_R3427"/>
<comment type="cofactor">
    <cofactor evidence="1">
        <name>pantetheine 4'-phosphate</name>
        <dbReference type="ChEBI" id="CHEBI:47942"/>
    </cofactor>
</comment>
<dbReference type="SUPFAM" id="SSF47336">
    <property type="entry name" value="ACP-like"/>
    <property type="match status" value="1"/>
</dbReference>
<keyword evidence="2" id="KW-0596">Phosphopantetheine</keyword>
<dbReference type="InterPro" id="IPR001242">
    <property type="entry name" value="Condensation_dom"/>
</dbReference>
<dbReference type="RefSeq" id="WP_012409812.1">
    <property type="nucleotide sequence ID" value="NC_010628.1"/>
</dbReference>
<dbReference type="PhylomeDB" id="B2J0Y7"/>
<dbReference type="Pfam" id="PF13193">
    <property type="entry name" value="AMP-binding_C"/>
    <property type="match status" value="1"/>
</dbReference>
<dbReference type="Pfam" id="PF00550">
    <property type="entry name" value="PP-binding"/>
    <property type="match status" value="1"/>
</dbReference>
<evidence type="ECO:0000256" key="4">
    <source>
        <dbReference type="SAM" id="MobiDB-lite"/>
    </source>
</evidence>
<dbReference type="HOGENOM" id="CLU_000022_2_4_3"/>
<dbReference type="Gene3D" id="1.10.1200.10">
    <property type="entry name" value="ACP-like"/>
    <property type="match status" value="1"/>
</dbReference>
<dbReference type="eggNOG" id="COG1020">
    <property type="taxonomic scope" value="Bacteria"/>
</dbReference>
<dbReference type="Gene3D" id="2.30.38.10">
    <property type="entry name" value="Luciferase, Domain 3"/>
    <property type="match status" value="1"/>
</dbReference>
<dbReference type="InterPro" id="IPR045851">
    <property type="entry name" value="AMP-bd_C_sf"/>
</dbReference>
<dbReference type="SUPFAM" id="SSF56801">
    <property type="entry name" value="Acetyl-CoA synthetase-like"/>
    <property type="match status" value="1"/>
</dbReference>
<dbReference type="Gene3D" id="3.40.50.980">
    <property type="match status" value="2"/>
</dbReference>
<dbReference type="InterPro" id="IPR036736">
    <property type="entry name" value="ACP-like_sf"/>
</dbReference>
<dbReference type="GO" id="GO:0031177">
    <property type="term" value="F:phosphopantetheine binding"/>
    <property type="evidence" value="ECO:0007669"/>
    <property type="project" value="InterPro"/>
</dbReference>
<dbReference type="InterPro" id="IPR025110">
    <property type="entry name" value="AMP-bd_C"/>
</dbReference>
<evidence type="ECO:0000256" key="1">
    <source>
        <dbReference type="ARBA" id="ARBA00001957"/>
    </source>
</evidence>
<evidence type="ECO:0000256" key="2">
    <source>
        <dbReference type="ARBA" id="ARBA00022450"/>
    </source>
</evidence>
<dbReference type="PANTHER" id="PTHR45527">
    <property type="entry name" value="NONRIBOSOMAL PEPTIDE SYNTHETASE"/>
    <property type="match status" value="1"/>
</dbReference>
<dbReference type="EnsemblBacteria" id="ACC81838">
    <property type="protein sequence ID" value="ACC81838"/>
    <property type="gene ID" value="Npun_R3427"/>
</dbReference>
<dbReference type="InterPro" id="IPR010071">
    <property type="entry name" value="AA_adenyl_dom"/>
</dbReference>
<dbReference type="EC" id="5.1.1.11" evidence="6"/>
<keyword evidence="3" id="KW-0597">Phosphoprotein</keyword>
<reference evidence="7" key="1">
    <citation type="submission" date="2008-04" db="EMBL/GenBank/DDBJ databases">
        <title>Complete sequence of chromosome of Nostoc punctiforme ATCC 29133.</title>
        <authorList>
            <consortium name="US DOE Joint Genome Institute"/>
            <person name="Copeland A."/>
            <person name="Lucas S."/>
            <person name="Lapidus A."/>
            <person name="Glavina del Rio T."/>
            <person name="Dalin E."/>
            <person name="Tice H."/>
            <person name="Pitluck S."/>
            <person name="Chain P."/>
            <person name="Malfatti S."/>
            <person name="Shin M."/>
            <person name="Vergez L."/>
            <person name="Schmutz J."/>
            <person name="Larimer F."/>
            <person name="Land M."/>
            <person name="Hauser L."/>
            <person name="Kyrpides N."/>
            <person name="Kim E."/>
            <person name="Meeks J.C."/>
            <person name="Elhai J."/>
            <person name="Campbell E.L."/>
            <person name="Thiel T."/>
            <person name="Longmire J."/>
            <person name="Potts M."/>
            <person name="Atlas R."/>
        </authorList>
    </citation>
    <scope>NUCLEOTIDE SEQUENCE [LARGE SCALE GENOMIC DNA]</scope>
    <source>
        <strain evidence="7">ATCC 29133 / PCC 73102</strain>
    </source>
</reference>
<dbReference type="Gene3D" id="3.30.559.10">
    <property type="entry name" value="Chloramphenicol acetyltransferase-like domain"/>
    <property type="match status" value="1"/>
</dbReference>
<dbReference type="InterPro" id="IPR020459">
    <property type="entry name" value="AMP-binding"/>
</dbReference>
<feature type="region of interest" description="Disordered" evidence="4">
    <location>
        <begin position="1047"/>
        <end position="1079"/>
    </location>
</feature>
<keyword evidence="6" id="KW-0413">Isomerase</keyword>
<evidence type="ECO:0000256" key="3">
    <source>
        <dbReference type="ARBA" id="ARBA00022553"/>
    </source>
</evidence>
<dbReference type="FunFam" id="3.30.300.30:FF:000010">
    <property type="entry name" value="Enterobactin synthetase component F"/>
    <property type="match status" value="1"/>
</dbReference>
<dbReference type="SUPFAM" id="SSF52777">
    <property type="entry name" value="CoA-dependent acyltransferases"/>
    <property type="match status" value="2"/>
</dbReference>
<evidence type="ECO:0000313" key="6">
    <source>
        <dbReference type="EMBL" id="ACC81838.1"/>
    </source>
</evidence>
<feature type="domain" description="Carrier" evidence="5">
    <location>
        <begin position="969"/>
        <end position="1044"/>
    </location>
</feature>
<dbReference type="PRINTS" id="PR00154">
    <property type="entry name" value="AMPBINDING"/>
</dbReference>
<gene>
    <name evidence="6" type="ordered locus">Npun_R3427</name>
</gene>
<dbReference type="Proteomes" id="UP000001191">
    <property type="component" value="Chromosome"/>
</dbReference>
<dbReference type="Pfam" id="PF00668">
    <property type="entry name" value="Condensation"/>
    <property type="match status" value="1"/>
</dbReference>